<dbReference type="GO" id="GO:0016616">
    <property type="term" value="F:oxidoreductase activity, acting on the CH-OH group of donors, NAD or NADP as acceptor"/>
    <property type="evidence" value="ECO:0007669"/>
    <property type="project" value="TreeGrafter"/>
</dbReference>
<dbReference type="PANTHER" id="PTHR24322">
    <property type="entry name" value="PKSB"/>
    <property type="match status" value="1"/>
</dbReference>
<evidence type="ECO:0000313" key="4">
    <source>
        <dbReference type="EMBL" id="KTW25993.1"/>
    </source>
</evidence>
<dbReference type="CDD" id="cd05339">
    <property type="entry name" value="17beta-HSDXI-like_SDR_c"/>
    <property type="match status" value="1"/>
</dbReference>
<evidence type="ECO:0000256" key="2">
    <source>
        <dbReference type="ARBA" id="ARBA00023002"/>
    </source>
</evidence>
<organism evidence="4 5">
    <name type="scientific">Pneumocystis carinii (strain B80)</name>
    <name type="common">Rat pneumocystis pneumonia agent</name>
    <name type="synonym">Pneumocystis carinii f. sp. carinii</name>
    <dbReference type="NCBI Taxonomy" id="1408658"/>
    <lineage>
        <taxon>Eukaryota</taxon>
        <taxon>Fungi</taxon>
        <taxon>Dikarya</taxon>
        <taxon>Ascomycota</taxon>
        <taxon>Taphrinomycotina</taxon>
        <taxon>Pneumocystomycetes</taxon>
        <taxon>Pneumocystaceae</taxon>
        <taxon>Pneumocystis</taxon>
    </lineage>
</organism>
<proteinExistence type="inferred from homology"/>
<dbReference type="OrthoDB" id="5840532at2759"/>
<keyword evidence="5" id="KW-1185">Reference proteome</keyword>
<name>A0A0W4ZC85_PNEC8</name>
<sequence length="276" mass="31240">MIFHFIYDIITFKSVITKKIDRKIVVITGGASGLGYELSLILSRLGMIVIIIDIAEKKISDSLCYYYQCDVTCVKDLEKILLEIKKHFGIPTILVNNAAIIDGESIETMSFEKFRRVIDVNFISHFNTVKLFLPGMKQKNEGHIVTIASSLAFIGVTNLSAYCASKTALVSFHESLKHELLYSNSNIRTTLVVTGQLNTSLFQNVKTPSRFLAPVLDPVYVAEKIAKTIINDKSMEIYTPLYCLILPMLRCIPIRFQIIFRYFSGIDKATHVFIKH</sequence>
<dbReference type="PRINTS" id="PR00080">
    <property type="entry name" value="SDRFAMILY"/>
</dbReference>
<gene>
    <name evidence="4" type="ORF">T552_04205</name>
</gene>
<dbReference type="PANTHER" id="PTHR24322:SF736">
    <property type="entry name" value="RETINOL DEHYDROGENASE 10"/>
    <property type="match status" value="1"/>
</dbReference>
<dbReference type="InterPro" id="IPR002347">
    <property type="entry name" value="SDR_fam"/>
</dbReference>
<dbReference type="Proteomes" id="UP000054454">
    <property type="component" value="Unassembled WGS sequence"/>
</dbReference>
<dbReference type="GeneID" id="28938459"/>
<evidence type="ECO:0000313" key="5">
    <source>
        <dbReference type="Proteomes" id="UP000054454"/>
    </source>
</evidence>
<dbReference type="VEuPathDB" id="FungiDB:T552_04205"/>
<evidence type="ECO:0000256" key="1">
    <source>
        <dbReference type="ARBA" id="ARBA00006484"/>
    </source>
</evidence>
<keyword evidence="2" id="KW-0560">Oxidoreductase</keyword>
<dbReference type="RefSeq" id="XP_018224573.1">
    <property type="nucleotide sequence ID" value="XM_018372256.1"/>
</dbReference>
<comment type="similarity">
    <text evidence="1 3">Belongs to the short-chain dehydrogenases/reductases (SDR) family.</text>
</comment>
<protein>
    <submittedName>
        <fullName evidence="4">Uncharacterized protein</fullName>
    </submittedName>
</protein>
<dbReference type="InterPro" id="IPR036291">
    <property type="entry name" value="NAD(P)-bd_dom_sf"/>
</dbReference>
<dbReference type="Gene3D" id="3.40.50.720">
    <property type="entry name" value="NAD(P)-binding Rossmann-like Domain"/>
    <property type="match status" value="1"/>
</dbReference>
<comment type="caution">
    <text evidence="4">The sequence shown here is derived from an EMBL/GenBank/DDBJ whole genome shotgun (WGS) entry which is preliminary data.</text>
</comment>
<dbReference type="PRINTS" id="PR00081">
    <property type="entry name" value="GDHRDH"/>
</dbReference>
<evidence type="ECO:0000256" key="3">
    <source>
        <dbReference type="RuleBase" id="RU000363"/>
    </source>
</evidence>
<dbReference type="SUPFAM" id="SSF51735">
    <property type="entry name" value="NAD(P)-binding Rossmann-fold domains"/>
    <property type="match status" value="1"/>
</dbReference>
<dbReference type="EMBL" id="LFVZ01000015">
    <property type="protein sequence ID" value="KTW25993.1"/>
    <property type="molecule type" value="Genomic_DNA"/>
</dbReference>
<dbReference type="AlphaFoldDB" id="A0A0W4ZC85"/>
<accession>A0A0W4ZC85</accession>
<dbReference type="Pfam" id="PF00106">
    <property type="entry name" value="adh_short"/>
    <property type="match status" value="1"/>
</dbReference>
<reference evidence="5" key="1">
    <citation type="journal article" date="2016" name="Nat. Commun.">
        <title>Genome analysis of three Pneumocystis species reveals adaptation mechanisms to life exclusively in mammalian hosts.</title>
        <authorList>
            <person name="Ma L."/>
            <person name="Chen Z."/>
            <person name="Huang D.W."/>
            <person name="Kutty G."/>
            <person name="Ishihara M."/>
            <person name="Wang H."/>
            <person name="Abouelleil A."/>
            <person name="Bishop L."/>
            <person name="Davey E."/>
            <person name="Deng R."/>
            <person name="Deng X."/>
            <person name="Fan L."/>
            <person name="Fantoni G."/>
            <person name="Fitzgerald M."/>
            <person name="Gogineni E."/>
            <person name="Goldberg J.M."/>
            <person name="Handley G."/>
            <person name="Hu X."/>
            <person name="Huber C."/>
            <person name="Jiao X."/>
            <person name="Jones K."/>
            <person name="Levin J.Z."/>
            <person name="Liu Y."/>
            <person name="Macdonald P."/>
            <person name="Melnikov A."/>
            <person name="Raley C."/>
            <person name="Sassi M."/>
            <person name="Sherman B.T."/>
            <person name="Song X."/>
            <person name="Sykes S."/>
            <person name="Tran B."/>
            <person name="Walsh L."/>
            <person name="Xia Y."/>
            <person name="Yang J."/>
            <person name="Young S."/>
            <person name="Zeng Q."/>
            <person name="Zheng X."/>
            <person name="Stephens R."/>
            <person name="Nusbaum C."/>
            <person name="Birren B.W."/>
            <person name="Azadi P."/>
            <person name="Lempicki R.A."/>
            <person name="Cuomo C.A."/>
            <person name="Kovacs J.A."/>
        </authorList>
    </citation>
    <scope>NUCLEOTIDE SEQUENCE [LARGE SCALE GENOMIC DNA]</scope>
    <source>
        <strain evidence="5">B80</strain>
    </source>
</reference>